<sequence>MDFCSHWSYEFFQLKVFTFRFACTQWSMLLRGCLSHDSYAIGLHIMPCAGLRLTANCLDVHQYAPKFFWPSIPCFGHCAILLSVKNSSCNVYWFVFRLNTHMQMSFST</sequence>
<proteinExistence type="predicted"/>
<gene>
    <name evidence="1" type="ORF">NE237_010932</name>
</gene>
<organism evidence="1 2">
    <name type="scientific">Protea cynaroides</name>
    <dbReference type="NCBI Taxonomy" id="273540"/>
    <lineage>
        <taxon>Eukaryota</taxon>
        <taxon>Viridiplantae</taxon>
        <taxon>Streptophyta</taxon>
        <taxon>Embryophyta</taxon>
        <taxon>Tracheophyta</taxon>
        <taxon>Spermatophyta</taxon>
        <taxon>Magnoliopsida</taxon>
        <taxon>Proteales</taxon>
        <taxon>Proteaceae</taxon>
        <taxon>Protea</taxon>
    </lineage>
</organism>
<protein>
    <submittedName>
        <fullName evidence="1">Uncharacterized protein</fullName>
    </submittedName>
</protein>
<evidence type="ECO:0000313" key="1">
    <source>
        <dbReference type="EMBL" id="KAJ4980152.1"/>
    </source>
</evidence>
<dbReference type="EMBL" id="JAMYWD010000002">
    <property type="protein sequence ID" value="KAJ4980152.1"/>
    <property type="molecule type" value="Genomic_DNA"/>
</dbReference>
<accession>A0A9Q0L0B5</accession>
<comment type="caution">
    <text evidence="1">The sequence shown here is derived from an EMBL/GenBank/DDBJ whole genome shotgun (WGS) entry which is preliminary data.</text>
</comment>
<reference evidence="1" key="1">
    <citation type="journal article" date="2023" name="Plant J.">
        <title>The genome of the king protea, Protea cynaroides.</title>
        <authorList>
            <person name="Chang J."/>
            <person name="Duong T.A."/>
            <person name="Schoeman C."/>
            <person name="Ma X."/>
            <person name="Roodt D."/>
            <person name="Barker N."/>
            <person name="Li Z."/>
            <person name="Van de Peer Y."/>
            <person name="Mizrachi E."/>
        </authorList>
    </citation>
    <scope>NUCLEOTIDE SEQUENCE</scope>
    <source>
        <tissue evidence="1">Young leaves</tissue>
    </source>
</reference>
<dbReference type="Proteomes" id="UP001141806">
    <property type="component" value="Unassembled WGS sequence"/>
</dbReference>
<dbReference type="AlphaFoldDB" id="A0A9Q0L0B5"/>
<keyword evidence="2" id="KW-1185">Reference proteome</keyword>
<evidence type="ECO:0000313" key="2">
    <source>
        <dbReference type="Proteomes" id="UP001141806"/>
    </source>
</evidence>
<name>A0A9Q0L0B5_9MAGN</name>